<name>A0A0K0FBF0_STRVS</name>
<reference evidence="1" key="1">
    <citation type="submission" date="2014-07" db="EMBL/GenBank/DDBJ databases">
        <authorList>
            <person name="Martin A.A"/>
            <person name="De Silva N."/>
        </authorList>
    </citation>
    <scope>NUCLEOTIDE SEQUENCE</scope>
</reference>
<reference evidence="2" key="2">
    <citation type="submission" date="2015-08" db="UniProtKB">
        <authorList>
            <consortium name="WormBaseParasite"/>
        </authorList>
    </citation>
    <scope>IDENTIFICATION</scope>
</reference>
<dbReference type="WBParaSite" id="SVE_0616100.1">
    <property type="protein sequence ID" value="SVE_0616100.1"/>
    <property type="gene ID" value="SVE_0616100"/>
</dbReference>
<protein>
    <submittedName>
        <fullName evidence="2">Uncharacterized protein</fullName>
    </submittedName>
</protein>
<evidence type="ECO:0000313" key="1">
    <source>
        <dbReference type="Proteomes" id="UP000035680"/>
    </source>
</evidence>
<keyword evidence="1" id="KW-1185">Reference proteome</keyword>
<dbReference type="AlphaFoldDB" id="A0A0K0FBF0"/>
<sequence>MKSFDSFYLFPLCLGKDKHNEGKEKSPYFVSPQKSATTDAIFDKQFSTTNTIITTQSENLNNSNNSNISDNMCNSKSLVNLNNYSKFKDDSILTTVKHNAKMLSKSSSIAGKSLKDSNDIISKSRSPSQTSNHYRLSTYKSINSFIAVDTIKSIITKTSSKNKRYNFSSSVEVENNKGIIATIISTFILP</sequence>
<organism evidence="1 2">
    <name type="scientific">Strongyloides venezuelensis</name>
    <name type="common">Threadworm</name>
    <dbReference type="NCBI Taxonomy" id="75913"/>
    <lineage>
        <taxon>Eukaryota</taxon>
        <taxon>Metazoa</taxon>
        <taxon>Ecdysozoa</taxon>
        <taxon>Nematoda</taxon>
        <taxon>Chromadorea</taxon>
        <taxon>Rhabditida</taxon>
        <taxon>Tylenchina</taxon>
        <taxon>Panagrolaimomorpha</taxon>
        <taxon>Strongyloidoidea</taxon>
        <taxon>Strongyloididae</taxon>
        <taxon>Strongyloides</taxon>
    </lineage>
</organism>
<accession>A0A0K0FBF0</accession>
<dbReference type="Proteomes" id="UP000035680">
    <property type="component" value="Unassembled WGS sequence"/>
</dbReference>
<dbReference type="STRING" id="75913.A0A0K0FBF0"/>
<proteinExistence type="predicted"/>
<evidence type="ECO:0000313" key="2">
    <source>
        <dbReference type="WBParaSite" id="SVE_0616100.1"/>
    </source>
</evidence>